<reference evidence="2" key="1">
    <citation type="journal article" date="2020" name="Stud. Mycol.">
        <title>101 Dothideomycetes genomes: a test case for predicting lifestyles and emergence of pathogens.</title>
        <authorList>
            <person name="Haridas S."/>
            <person name="Albert R."/>
            <person name="Binder M."/>
            <person name="Bloem J."/>
            <person name="Labutti K."/>
            <person name="Salamov A."/>
            <person name="Andreopoulos B."/>
            <person name="Baker S."/>
            <person name="Barry K."/>
            <person name="Bills G."/>
            <person name="Bluhm B."/>
            <person name="Cannon C."/>
            <person name="Castanera R."/>
            <person name="Culley D."/>
            <person name="Daum C."/>
            <person name="Ezra D."/>
            <person name="Gonzalez J."/>
            <person name="Henrissat B."/>
            <person name="Kuo A."/>
            <person name="Liang C."/>
            <person name="Lipzen A."/>
            <person name="Lutzoni F."/>
            <person name="Magnuson J."/>
            <person name="Mondo S."/>
            <person name="Nolan M."/>
            <person name="Ohm R."/>
            <person name="Pangilinan J."/>
            <person name="Park H.-J."/>
            <person name="Ramirez L."/>
            <person name="Alfaro M."/>
            <person name="Sun H."/>
            <person name="Tritt A."/>
            <person name="Yoshinaga Y."/>
            <person name="Zwiers L.-H."/>
            <person name="Turgeon B."/>
            <person name="Goodwin S."/>
            <person name="Spatafora J."/>
            <person name="Crous P."/>
            <person name="Grigoriev I."/>
        </authorList>
    </citation>
    <scope>NUCLEOTIDE SEQUENCE</scope>
    <source>
        <strain evidence="2">ATCC 16933</strain>
    </source>
</reference>
<dbReference type="Proteomes" id="UP000799766">
    <property type="component" value="Unassembled WGS sequence"/>
</dbReference>
<keyword evidence="3" id="KW-1185">Reference proteome</keyword>
<dbReference type="AlphaFoldDB" id="A0A6A6PBE6"/>
<name>A0A6A6PBE6_9PEZI</name>
<feature type="compositionally biased region" description="Low complexity" evidence="1">
    <location>
        <begin position="100"/>
        <end position="110"/>
    </location>
</feature>
<feature type="region of interest" description="Disordered" evidence="1">
    <location>
        <begin position="87"/>
        <end position="110"/>
    </location>
</feature>
<protein>
    <submittedName>
        <fullName evidence="2">Uncharacterized protein</fullName>
    </submittedName>
</protein>
<evidence type="ECO:0000313" key="3">
    <source>
        <dbReference type="Proteomes" id="UP000799766"/>
    </source>
</evidence>
<dbReference type="EMBL" id="MU001671">
    <property type="protein sequence ID" value="KAF2461238.1"/>
    <property type="molecule type" value="Genomic_DNA"/>
</dbReference>
<sequence length="167" mass="17348">MLGLRRLPFPVYAVLRASGGQRGAATTHDADVCHCYEWGSNRDRSIGGPHHIERAVAAPTAADGQASKAFEIVSAVGFLCAASAKRAGRSRHTGNESRHGAPPSQASPAAGALCSYGTGIEARPRAQQPDGGHGTGRPWHDAVPRMWRALAVEPGPVFAPSAGHSLS</sequence>
<organism evidence="2 3">
    <name type="scientific">Lineolata rhizophorae</name>
    <dbReference type="NCBI Taxonomy" id="578093"/>
    <lineage>
        <taxon>Eukaryota</taxon>
        <taxon>Fungi</taxon>
        <taxon>Dikarya</taxon>
        <taxon>Ascomycota</taxon>
        <taxon>Pezizomycotina</taxon>
        <taxon>Dothideomycetes</taxon>
        <taxon>Dothideomycetes incertae sedis</taxon>
        <taxon>Lineolatales</taxon>
        <taxon>Lineolataceae</taxon>
        <taxon>Lineolata</taxon>
    </lineage>
</organism>
<gene>
    <name evidence="2" type="ORF">BDY21DRAFT_397419</name>
</gene>
<evidence type="ECO:0000256" key="1">
    <source>
        <dbReference type="SAM" id="MobiDB-lite"/>
    </source>
</evidence>
<evidence type="ECO:0000313" key="2">
    <source>
        <dbReference type="EMBL" id="KAF2461238.1"/>
    </source>
</evidence>
<accession>A0A6A6PBE6</accession>
<proteinExistence type="predicted"/>